<gene>
    <name evidence="6" type="ORF">N0A02_00655</name>
</gene>
<protein>
    <submittedName>
        <fullName evidence="6">Phage/plasmid primase, P4 family</fullName>
    </submittedName>
</protein>
<comment type="caution">
    <text evidence="6">The sequence shown here is derived from an EMBL/GenBank/DDBJ whole genome shotgun (WGS) entry which is preliminary data.</text>
</comment>
<dbReference type="EMBL" id="JAOALG010000001">
    <property type="protein sequence ID" value="MEQ5837948.1"/>
    <property type="molecule type" value="Genomic_DNA"/>
</dbReference>
<keyword evidence="1" id="KW-0547">Nucleotide-binding</keyword>
<evidence type="ECO:0000259" key="5">
    <source>
        <dbReference type="PROSITE" id="PS51206"/>
    </source>
</evidence>
<feature type="compositionally biased region" description="Basic residues" evidence="4">
    <location>
        <begin position="13"/>
        <end position="22"/>
    </location>
</feature>
<feature type="domain" description="SF3 helicase" evidence="5">
    <location>
        <begin position="487"/>
        <end position="650"/>
    </location>
</feature>
<dbReference type="InterPro" id="IPR006500">
    <property type="entry name" value="Helicase_put_C_phage/plasmid"/>
</dbReference>
<dbReference type="InterPro" id="IPR014818">
    <property type="entry name" value="Phage/plasmid_primase_P4_C"/>
</dbReference>
<evidence type="ECO:0000256" key="1">
    <source>
        <dbReference type="ARBA" id="ARBA00022741"/>
    </source>
</evidence>
<dbReference type="InterPro" id="IPR051620">
    <property type="entry name" value="ORF904-like_C"/>
</dbReference>
<evidence type="ECO:0000313" key="7">
    <source>
        <dbReference type="Proteomes" id="UP001469089"/>
    </source>
</evidence>
<dbReference type="InterPro" id="IPR027417">
    <property type="entry name" value="P-loop_NTPase"/>
</dbReference>
<feature type="compositionally biased region" description="Basic and acidic residues" evidence="4">
    <location>
        <begin position="1"/>
        <end position="12"/>
    </location>
</feature>
<dbReference type="Gene3D" id="3.30.70.1790">
    <property type="entry name" value="RepB DNA-primase, N-terminal domain"/>
    <property type="match status" value="1"/>
</dbReference>
<reference evidence="6 7" key="1">
    <citation type="journal article" date="2024" name="Chem. Sci.">
        <title>Discovery of a lagriamide polyketide by integrated genome mining, isotopic labeling, and untargeted metabolomics.</title>
        <authorList>
            <person name="Fergusson C.H."/>
            <person name="Saulog J."/>
            <person name="Paulo B.S."/>
            <person name="Wilson D.M."/>
            <person name="Liu D.Y."/>
            <person name="Morehouse N.J."/>
            <person name="Waterworth S."/>
            <person name="Barkei J."/>
            <person name="Gray C.A."/>
            <person name="Kwan J.C."/>
            <person name="Eustaquio A.S."/>
            <person name="Linington R.G."/>
        </authorList>
    </citation>
    <scope>NUCLEOTIDE SEQUENCE [LARGE SCALE GENOMIC DNA]</scope>
    <source>
        <strain evidence="6 7">RL17-338-BIF-B</strain>
    </source>
</reference>
<dbReference type="PROSITE" id="PS51206">
    <property type="entry name" value="SF3_HELICASE_1"/>
    <property type="match status" value="1"/>
</dbReference>
<organism evidence="6 7">
    <name type="scientific">Paraburkholderia acidicola</name>
    <dbReference type="NCBI Taxonomy" id="1912599"/>
    <lineage>
        <taxon>Bacteria</taxon>
        <taxon>Pseudomonadati</taxon>
        <taxon>Pseudomonadota</taxon>
        <taxon>Betaproteobacteria</taxon>
        <taxon>Burkholderiales</taxon>
        <taxon>Burkholderiaceae</taxon>
        <taxon>Paraburkholderia</taxon>
    </lineage>
</organism>
<dbReference type="InterPro" id="IPR039459">
    <property type="entry name" value="RepB-like_DNA_primase_dom"/>
</dbReference>
<evidence type="ECO:0000256" key="4">
    <source>
        <dbReference type="SAM" id="MobiDB-lite"/>
    </source>
</evidence>
<keyword evidence="7" id="KW-1185">Reference proteome</keyword>
<evidence type="ECO:0000256" key="3">
    <source>
        <dbReference type="ARBA" id="ARBA00022840"/>
    </source>
</evidence>
<dbReference type="InterPro" id="IPR014015">
    <property type="entry name" value="Helicase_SF3_DNA-vir"/>
</dbReference>
<accession>A0ABV1LF45</accession>
<name>A0ABV1LF45_9BURK</name>
<dbReference type="Proteomes" id="UP001469089">
    <property type="component" value="Unassembled WGS sequence"/>
</dbReference>
<dbReference type="RefSeq" id="WP_349540865.1">
    <property type="nucleotide sequence ID" value="NZ_JAOALG010000001.1"/>
</dbReference>
<keyword evidence="3" id="KW-0067">ATP-binding</keyword>
<evidence type="ECO:0000313" key="6">
    <source>
        <dbReference type="EMBL" id="MEQ5837948.1"/>
    </source>
</evidence>
<dbReference type="SMART" id="SM00885">
    <property type="entry name" value="D5_N"/>
    <property type="match status" value="1"/>
</dbReference>
<evidence type="ECO:0000256" key="2">
    <source>
        <dbReference type="ARBA" id="ARBA00022801"/>
    </source>
</evidence>
<dbReference type="Pfam" id="PF08707">
    <property type="entry name" value="PriCT_2"/>
    <property type="match status" value="1"/>
</dbReference>
<dbReference type="PANTHER" id="PTHR35372">
    <property type="entry name" value="ATP BINDING PROTEIN-RELATED"/>
    <property type="match status" value="1"/>
</dbReference>
<dbReference type="NCBIfam" id="TIGR01613">
    <property type="entry name" value="primase_Cterm"/>
    <property type="match status" value="1"/>
</dbReference>
<sequence length="768" mass="84324">MRISMDSKEKNHVPSRQKCNRKAMKSHLQAVAAATGAAKVTLQMFASKGKQGQPEVMHLPVSDTTVERLVKLSESGMVIGVLPQLSDGKGRRKENVKGIRYLVADLDRKVTKDELAALPVKPSIVVETSPDQYHLYFRVKCPPHVYEERARVLAHALNADVQAVDRNRAFRLAGTINWKPGLDGFTARLVRCQSGKRIRAAKNVVLALGGRIDTPPATGNGAAVVSATPAGSSTYGNTTVTTAEVRAALEKIPASDRSVWLDVGMAIHSWDTHEGFALWDAWSRTAADKYEETRQRPTWNGFEASKGRSIRTLFYYARMCGGAVAPDSGTWLPCHDNEIAAYAANVLSDRLKVSDDQYYVFDDGWHADKRKAARLLMGVIGNLSEAAQTSGSTYARKTLSGQCGFLPAQRLLGAMHGFPELDVEDKGFDTNAELLGVPNGVVELRTASFRSARPDDMVSLRTAATYDAKAKCPHFLQFLREIAPISSYRTYLQTVLGYLLVGHGREQKAFVMLGSGSNGKGTLTRIICAVMGADYSTVMSPTLLKSANKGSANGPTPALMALRLVRAIFCTESEQKRGIDEVFFKQLTGNDPLSGRSNYGPQEVFQSPGKLLLSTNVMPDLPFEDEALWRRIIVLPFTVQFLEGKGRDNDLDTILKAEASGVLNWMIEGARRYLASGLGECRAVEKATKKAHRLADTVGTWLKAECEVIGKERIRAKEAYDTYTAYVGTNRLAALTSKQFCARMQSLGFIHLRTNAGYVYKGLRRLIQ</sequence>
<dbReference type="Pfam" id="PF16793">
    <property type="entry name" value="RepB_primase"/>
    <property type="match status" value="1"/>
</dbReference>
<proteinExistence type="predicted"/>
<dbReference type="Pfam" id="PF08706">
    <property type="entry name" value="D5_N"/>
    <property type="match status" value="1"/>
</dbReference>
<feature type="region of interest" description="Disordered" evidence="4">
    <location>
        <begin position="1"/>
        <end position="22"/>
    </location>
</feature>
<keyword evidence="2" id="KW-0378">Hydrolase</keyword>
<dbReference type="Gene3D" id="3.40.50.300">
    <property type="entry name" value="P-loop containing nucleotide triphosphate hydrolases"/>
    <property type="match status" value="1"/>
</dbReference>
<dbReference type="PANTHER" id="PTHR35372:SF2">
    <property type="entry name" value="SF3 HELICASE DOMAIN-CONTAINING PROTEIN"/>
    <property type="match status" value="1"/>
</dbReference>
<dbReference type="InterPro" id="IPR014819">
    <property type="entry name" value="PriCT_2"/>
</dbReference>
<dbReference type="SUPFAM" id="SSF52540">
    <property type="entry name" value="P-loop containing nucleoside triphosphate hydrolases"/>
    <property type="match status" value="1"/>
</dbReference>